<evidence type="ECO:0000313" key="2">
    <source>
        <dbReference type="EMBL" id="CUH42764.1"/>
    </source>
</evidence>
<dbReference type="Proteomes" id="UP000050786">
    <property type="component" value="Unassembled WGS sequence"/>
</dbReference>
<dbReference type="SUPFAM" id="SSF55073">
    <property type="entry name" value="Nucleotide cyclase"/>
    <property type="match status" value="1"/>
</dbReference>
<dbReference type="PANTHER" id="PTHR43081:SF18">
    <property type="entry name" value="BLL7624 PROTEIN"/>
    <property type="match status" value="1"/>
</dbReference>
<dbReference type="PANTHER" id="PTHR43081">
    <property type="entry name" value="ADENYLATE CYCLASE, TERMINAL-DIFFERENTIATION SPECIFIC-RELATED"/>
    <property type="match status" value="1"/>
</dbReference>
<dbReference type="AlphaFoldDB" id="A0A0N7LNL6"/>
<protein>
    <submittedName>
        <fullName evidence="2">Adenylate cyclase 2</fullName>
        <ecNumber evidence="2">4.6.1.1</ecNumber>
    </submittedName>
</protein>
<evidence type="ECO:0000259" key="1">
    <source>
        <dbReference type="PROSITE" id="PS50125"/>
    </source>
</evidence>
<dbReference type="SMART" id="SM00044">
    <property type="entry name" value="CYCc"/>
    <property type="match status" value="1"/>
</dbReference>
<dbReference type="RefSeq" id="WP_058272830.1">
    <property type="nucleotide sequence ID" value="NZ_CYPS01000026.1"/>
</dbReference>
<sequence>MTIDDLFVRENEVLEVAEAALNSGQFPNDETRKSIENLVGEYRKLLRTTRRMMRLSDRNERELNALAEKQRIAAEEVTKKNQELEALSGKLAKYLSPQVYNSIFSGRQEVKLASKRKKLTVFFSDVAGFTELTDQMESEDLTELLNSYLTEMAEVALKHGATIDKFIGDAILVFFGDPETKGVREDALACVRMAIAMRDKLAELQAKWRRQGIRQQLQCRIGINTGFCTVGNFGSDDRMDYTIIGGAVNVASRLEHQADEGAIYISYETWAHVNHEVETEKVGAIQVKGVAQPVMTYRVLGQKNSRPRAEKVVYENPNFRMVLDPSSMTSEERAASLEILKLALATLRENEH</sequence>
<gene>
    <name evidence="2" type="primary">cyaB_3</name>
    <name evidence="2" type="ORF">RUM4293_01653</name>
</gene>
<proteinExistence type="predicted"/>
<dbReference type="InterPro" id="IPR050697">
    <property type="entry name" value="Adenylyl/Guanylyl_Cyclase_3/4"/>
</dbReference>
<dbReference type="CDD" id="cd07302">
    <property type="entry name" value="CHD"/>
    <property type="match status" value="1"/>
</dbReference>
<dbReference type="GO" id="GO:0035556">
    <property type="term" value="P:intracellular signal transduction"/>
    <property type="evidence" value="ECO:0007669"/>
    <property type="project" value="InterPro"/>
</dbReference>
<dbReference type="Gene3D" id="3.30.70.1230">
    <property type="entry name" value="Nucleotide cyclase"/>
    <property type="match status" value="1"/>
</dbReference>
<dbReference type="EMBL" id="CYPS01000026">
    <property type="protein sequence ID" value="CUH42764.1"/>
    <property type="molecule type" value="Genomic_DNA"/>
</dbReference>
<accession>A0A0N7LNL6</accession>
<evidence type="ECO:0000313" key="3">
    <source>
        <dbReference type="Proteomes" id="UP000050786"/>
    </source>
</evidence>
<dbReference type="PROSITE" id="PS50125">
    <property type="entry name" value="GUANYLATE_CYCLASE_2"/>
    <property type="match status" value="1"/>
</dbReference>
<organism evidence="2 3">
    <name type="scientific">Ruegeria atlantica</name>
    <dbReference type="NCBI Taxonomy" id="81569"/>
    <lineage>
        <taxon>Bacteria</taxon>
        <taxon>Pseudomonadati</taxon>
        <taxon>Pseudomonadota</taxon>
        <taxon>Alphaproteobacteria</taxon>
        <taxon>Rhodobacterales</taxon>
        <taxon>Roseobacteraceae</taxon>
        <taxon>Ruegeria</taxon>
    </lineage>
</organism>
<dbReference type="EC" id="4.6.1.1" evidence="2"/>
<dbReference type="GO" id="GO:0006171">
    <property type="term" value="P:cAMP biosynthetic process"/>
    <property type="evidence" value="ECO:0007669"/>
    <property type="project" value="TreeGrafter"/>
</dbReference>
<keyword evidence="3" id="KW-1185">Reference proteome</keyword>
<keyword evidence="2" id="KW-0456">Lyase</keyword>
<name>A0A0N7LNL6_9RHOB</name>
<dbReference type="GO" id="GO:0004016">
    <property type="term" value="F:adenylate cyclase activity"/>
    <property type="evidence" value="ECO:0007669"/>
    <property type="project" value="UniProtKB-EC"/>
</dbReference>
<feature type="domain" description="Guanylate cyclase" evidence="1">
    <location>
        <begin position="120"/>
        <end position="255"/>
    </location>
</feature>
<dbReference type="Pfam" id="PF00211">
    <property type="entry name" value="Guanylate_cyc"/>
    <property type="match status" value="1"/>
</dbReference>
<dbReference type="InterPro" id="IPR001054">
    <property type="entry name" value="A/G_cyclase"/>
</dbReference>
<dbReference type="InterPro" id="IPR029787">
    <property type="entry name" value="Nucleotide_cyclase"/>
</dbReference>
<reference evidence="3" key="1">
    <citation type="submission" date="2015-09" db="EMBL/GenBank/DDBJ databases">
        <authorList>
            <person name="Rodrigo-Torres L."/>
            <person name="Arahal D.R."/>
        </authorList>
    </citation>
    <scope>NUCLEOTIDE SEQUENCE [LARGE SCALE GENOMIC DNA]</scope>
    <source>
        <strain evidence="3">CECT 4293</strain>
    </source>
</reference>